<dbReference type="InterPro" id="IPR013740">
    <property type="entry name" value="Redoxin"/>
</dbReference>
<dbReference type="CDD" id="cd03014">
    <property type="entry name" value="PRX_Atyp2cys"/>
    <property type="match status" value="1"/>
</dbReference>
<dbReference type="SUPFAM" id="SSF52833">
    <property type="entry name" value="Thioredoxin-like"/>
    <property type="match status" value="1"/>
</dbReference>
<dbReference type="PANTHER" id="PTHR43110">
    <property type="entry name" value="THIOL PEROXIDASE"/>
    <property type="match status" value="1"/>
</dbReference>
<dbReference type="PANTHER" id="PTHR43110:SF1">
    <property type="entry name" value="THIOL PEROXIDASE"/>
    <property type="match status" value="1"/>
</dbReference>
<dbReference type="AlphaFoldDB" id="A0A2G6MRJ8"/>
<evidence type="ECO:0000256" key="6">
    <source>
        <dbReference type="ARBA" id="ARBA00023284"/>
    </source>
</evidence>
<dbReference type="InterPro" id="IPR036249">
    <property type="entry name" value="Thioredoxin-like_sf"/>
</dbReference>
<comment type="catalytic activity">
    <reaction evidence="7 8">
        <text>a hydroperoxide + [thioredoxin]-dithiol = an alcohol + [thioredoxin]-disulfide + H2O</text>
        <dbReference type="Rhea" id="RHEA:62620"/>
        <dbReference type="Rhea" id="RHEA-COMP:10698"/>
        <dbReference type="Rhea" id="RHEA-COMP:10700"/>
        <dbReference type="ChEBI" id="CHEBI:15377"/>
        <dbReference type="ChEBI" id="CHEBI:29950"/>
        <dbReference type="ChEBI" id="CHEBI:30879"/>
        <dbReference type="ChEBI" id="CHEBI:35924"/>
        <dbReference type="ChEBI" id="CHEBI:50058"/>
        <dbReference type="EC" id="1.11.1.24"/>
    </reaction>
</comment>
<dbReference type="InterPro" id="IPR050455">
    <property type="entry name" value="Tpx_Peroxidase_subfamily"/>
</dbReference>
<dbReference type="EC" id="1.11.1.24" evidence="8"/>
<dbReference type="InterPro" id="IPR018219">
    <property type="entry name" value="Tpx_CS"/>
</dbReference>
<comment type="caution">
    <text evidence="10">The sequence shown here is derived from an EMBL/GenBank/DDBJ whole genome shotgun (WGS) entry which is preliminary data.</text>
</comment>
<comment type="similarity">
    <text evidence="8">Belongs to the peroxiredoxin family. Tpx subfamily.</text>
</comment>
<dbReference type="FunFam" id="3.40.30.10:FF:000056">
    <property type="entry name" value="Thiol peroxidase"/>
    <property type="match status" value="1"/>
</dbReference>
<dbReference type="GO" id="GO:0008379">
    <property type="term" value="F:thioredoxin peroxidase activity"/>
    <property type="evidence" value="ECO:0007669"/>
    <property type="project" value="UniProtKB-UniRule"/>
</dbReference>
<sequence length="166" mass="17629">MGSITLGGNPVTLAGDFPQTGEKAKDFTLVGQDLSDIKLSDFAGKQVVLNIFPSLDTPVCATAIRKFNETAGTRQNTVVLCISEDLPFAQKRFCAAEGIENVVTASAFRNPQFSLDYGVFIQDGPLAGLTARAVVVLNASGEVIYTQLVPEIKEEPDYDAALAALS</sequence>
<comment type="subunit">
    <text evidence="1 8">Homodimer.</text>
</comment>
<keyword evidence="2 8" id="KW-0575">Peroxidase</keyword>
<dbReference type="PROSITE" id="PS51352">
    <property type="entry name" value="THIOREDOXIN_2"/>
    <property type="match status" value="1"/>
</dbReference>
<name>A0A2G6MRJ8_9BACT</name>
<reference evidence="10 11" key="1">
    <citation type="submission" date="2017-10" db="EMBL/GenBank/DDBJ databases">
        <title>Novel microbial diversity and functional potential in the marine mammal oral microbiome.</title>
        <authorList>
            <person name="Dudek N.K."/>
            <person name="Sun C.L."/>
            <person name="Burstein D."/>
            <person name="Kantor R.S."/>
            <person name="Aliaga Goltsman D.S."/>
            <person name="Bik E.M."/>
            <person name="Thomas B.C."/>
            <person name="Banfield J.F."/>
            <person name="Relman D.A."/>
        </authorList>
    </citation>
    <scope>NUCLEOTIDE SEQUENCE [LARGE SCALE GENOMIC DNA]</scope>
    <source>
        <strain evidence="10">DOLJORAL78_47_202</strain>
    </source>
</reference>
<dbReference type="Proteomes" id="UP000231203">
    <property type="component" value="Unassembled WGS sequence"/>
</dbReference>
<evidence type="ECO:0000256" key="4">
    <source>
        <dbReference type="ARBA" id="ARBA00023002"/>
    </source>
</evidence>
<evidence type="ECO:0000256" key="5">
    <source>
        <dbReference type="ARBA" id="ARBA00023157"/>
    </source>
</evidence>
<keyword evidence="6 8" id="KW-0676">Redox-active center</keyword>
<comment type="miscellaneous">
    <text evidence="8">The active site is a conserved redox-active cysteine residue, the peroxidatic cysteine (C(P)), which makes the nucleophilic attack on the peroxide substrate. The peroxide oxidizes the C(P)-SH to cysteine sulfenic acid (C(P)-SOH), which then reacts with another cysteine residue, the resolving cysteine (C(R)), to form a disulfide bridge. The disulfide is subsequently reduced by an appropriate electron donor to complete the catalytic cycle. In this atypical 2-Cys peroxiredoxin, C(R) is present in the same subunit to form an intramolecular disulfide. The disulfide is subsequently reduced by thioredoxin.</text>
</comment>
<gene>
    <name evidence="8" type="primary">tpx</name>
    <name evidence="10" type="ORF">CSA25_04125</name>
</gene>
<accession>A0A2G6MRJ8</accession>
<dbReference type="PROSITE" id="PS01265">
    <property type="entry name" value="TPX"/>
    <property type="match status" value="1"/>
</dbReference>
<dbReference type="GO" id="GO:0006979">
    <property type="term" value="P:response to oxidative stress"/>
    <property type="evidence" value="ECO:0007669"/>
    <property type="project" value="UniProtKB-ARBA"/>
</dbReference>
<keyword evidence="5 8" id="KW-1015">Disulfide bond</keyword>
<organism evidence="10 11">
    <name type="scientific">Desulfobacter postgatei</name>
    <dbReference type="NCBI Taxonomy" id="2293"/>
    <lineage>
        <taxon>Bacteria</taxon>
        <taxon>Pseudomonadati</taxon>
        <taxon>Thermodesulfobacteriota</taxon>
        <taxon>Desulfobacteria</taxon>
        <taxon>Desulfobacterales</taxon>
        <taxon>Desulfobacteraceae</taxon>
        <taxon>Desulfobacter</taxon>
    </lineage>
</organism>
<dbReference type="InterPro" id="IPR002065">
    <property type="entry name" value="TPX"/>
</dbReference>
<dbReference type="InterPro" id="IPR013766">
    <property type="entry name" value="Thioredoxin_domain"/>
</dbReference>
<protein>
    <recommendedName>
        <fullName evidence="8">Thiol peroxidase</fullName>
        <shortName evidence="8">Tpx</shortName>
        <ecNumber evidence="8">1.11.1.24</ecNumber>
    </recommendedName>
    <alternativeName>
        <fullName evidence="8">Peroxiredoxin tpx</fullName>
        <shortName evidence="8">Prx</shortName>
    </alternativeName>
    <alternativeName>
        <fullName evidence="8">Thioredoxin peroxidase</fullName>
    </alternativeName>
    <alternativeName>
        <fullName evidence="8">Thioredoxin-dependent peroxiredoxin</fullName>
    </alternativeName>
</protein>
<proteinExistence type="inferred from homology"/>
<evidence type="ECO:0000313" key="11">
    <source>
        <dbReference type="Proteomes" id="UP000231203"/>
    </source>
</evidence>
<feature type="active site" description="Cysteine sulfenic acid (-SOH) intermediate" evidence="8">
    <location>
        <position position="60"/>
    </location>
</feature>
<feature type="disulfide bond" description="Redox-active" evidence="8">
    <location>
        <begin position="60"/>
        <end position="94"/>
    </location>
</feature>
<evidence type="ECO:0000259" key="9">
    <source>
        <dbReference type="PROSITE" id="PS51352"/>
    </source>
</evidence>
<evidence type="ECO:0000313" key="10">
    <source>
        <dbReference type="EMBL" id="PIE62655.1"/>
    </source>
</evidence>
<dbReference type="Pfam" id="PF08534">
    <property type="entry name" value="Redoxin"/>
    <property type="match status" value="1"/>
</dbReference>
<dbReference type="EMBL" id="PDTI01000035">
    <property type="protein sequence ID" value="PIE62655.1"/>
    <property type="molecule type" value="Genomic_DNA"/>
</dbReference>
<comment type="function">
    <text evidence="8">Thiol-specific peroxidase that catalyzes the reduction of hydrogen peroxide and organic hydroperoxides to water and alcohols, respectively. Plays a role in cell protection against oxidative stress by detoxifying peroxides.</text>
</comment>
<evidence type="ECO:0000256" key="8">
    <source>
        <dbReference type="HAMAP-Rule" id="MF_00269"/>
    </source>
</evidence>
<dbReference type="NCBIfam" id="NF001808">
    <property type="entry name" value="PRK00522.1"/>
    <property type="match status" value="1"/>
</dbReference>
<evidence type="ECO:0000256" key="3">
    <source>
        <dbReference type="ARBA" id="ARBA00022862"/>
    </source>
</evidence>
<keyword evidence="4 8" id="KW-0560">Oxidoreductase</keyword>
<dbReference type="Gene3D" id="3.40.30.10">
    <property type="entry name" value="Glutaredoxin"/>
    <property type="match status" value="1"/>
</dbReference>
<dbReference type="HAMAP" id="MF_00269">
    <property type="entry name" value="Tpx"/>
    <property type="match status" value="1"/>
</dbReference>
<keyword evidence="3 8" id="KW-0049">Antioxidant</keyword>
<feature type="domain" description="Thioredoxin" evidence="9">
    <location>
        <begin position="18"/>
        <end position="166"/>
    </location>
</feature>
<evidence type="ECO:0000256" key="1">
    <source>
        <dbReference type="ARBA" id="ARBA00011738"/>
    </source>
</evidence>
<evidence type="ECO:0000256" key="7">
    <source>
        <dbReference type="ARBA" id="ARBA00049091"/>
    </source>
</evidence>
<evidence type="ECO:0000256" key="2">
    <source>
        <dbReference type="ARBA" id="ARBA00022559"/>
    </source>
</evidence>